<sequence>MAIDKGVESPVMSEVGNEEVGVQHVVIEEEISIDPEEERKLLCKIDLRVMSLLFFMYFFNSLDRNNLGAAKTDGIDTDLGFSKYQ</sequence>
<dbReference type="EMBL" id="CADEHS020000003">
    <property type="protein sequence ID" value="CAG9938640.1"/>
    <property type="molecule type" value="Genomic_DNA"/>
</dbReference>
<dbReference type="Proteomes" id="UP000836387">
    <property type="component" value="Unassembled WGS sequence"/>
</dbReference>
<organism evidence="1 2">
    <name type="scientific">Clonostachys rosea f. rosea IK726</name>
    <dbReference type="NCBI Taxonomy" id="1349383"/>
    <lineage>
        <taxon>Eukaryota</taxon>
        <taxon>Fungi</taxon>
        <taxon>Dikarya</taxon>
        <taxon>Ascomycota</taxon>
        <taxon>Pezizomycotina</taxon>
        <taxon>Sordariomycetes</taxon>
        <taxon>Hypocreomycetidae</taxon>
        <taxon>Hypocreales</taxon>
        <taxon>Bionectriaceae</taxon>
        <taxon>Clonostachys</taxon>
    </lineage>
</organism>
<accession>A0ACA9TCH2</accession>
<reference evidence="1" key="1">
    <citation type="submission" date="2020-04" db="EMBL/GenBank/DDBJ databases">
        <authorList>
            <person name="Broberg M."/>
        </authorList>
    </citation>
    <scope>NUCLEOTIDE SEQUENCE</scope>
</reference>
<evidence type="ECO:0000313" key="2">
    <source>
        <dbReference type="Proteomes" id="UP000836387"/>
    </source>
</evidence>
<reference evidence="1" key="2">
    <citation type="submission" date="2021-10" db="EMBL/GenBank/DDBJ databases">
        <authorList>
            <person name="Piombo E."/>
        </authorList>
    </citation>
    <scope>NUCLEOTIDE SEQUENCE</scope>
</reference>
<name>A0ACA9TCH2_BIOOC</name>
<keyword evidence="2" id="KW-1185">Reference proteome</keyword>
<evidence type="ECO:0000313" key="1">
    <source>
        <dbReference type="EMBL" id="CAG9938640.1"/>
    </source>
</evidence>
<proteinExistence type="predicted"/>
<gene>
    <name evidence="1" type="ORF">CRV2_00007067</name>
</gene>
<protein>
    <submittedName>
        <fullName evidence="1">Uncharacterized protein</fullName>
    </submittedName>
</protein>
<comment type="caution">
    <text evidence="1">The sequence shown here is derived from an EMBL/GenBank/DDBJ whole genome shotgun (WGS) entry which is preliminary data.</text>
</comment>